<dbReference type="AlphaFoldDB" id="A0A0H2YPJ0"/>
<protein>
    <submittedName>
        <fullName evidence="1">Anaerobic ribonucleoside-triphosphate reductase</fullName>
        <ecNumber evidence="1">1.17.4.2</ecNumber>
    </submittedName>
</protein>
<dbReference type="Pfam" id="PF13597">
    <property type="entry name" value="NRDD"/>
    <property type="match status" value="1"/>
</dbReference>
<keyword evidence="2" id="KW-1185">Reference proteome</keyword>
<dbReference type="GO" id="GO:0009265">
    <property type="term" value="P:2'-deoxyribonucleotide biosynthetic process"/>
    <property type="evidence" value="ECO:0007669"/>
    <property type="project" value="TreeGrafter"/>
</dbReference>
<dbReference type="Proteomes" id="UP000001823">
    <property type="component" value="Chromosome"/>
</dbReference>
<dbReference type="KEGG" id="cpf:CPF_0922"/>
<keyword evidence="1" id="KW-0560">Oxidoreductase</keyword>
<dbReference type="GO" id="GO:0031250">
    <property type="term" value="C:anaerobic ribonucleoside-triphosphate reductase complex"/>
    <property type="evidence" value="ECO:0007669"/>
    <property type="project" value="TreeGrafter"/>
</dbReference>
<dbReference type="CDD" id="cd01675">
    <property type="entry name" value="RNR_III"/>
    <property type="match status" value="1"/>
</dbReference>
<gene>
    <name evidence="1" type="primary">nrdD</name>
    <name evidence="1" type="ordered locus">CPF_0922</name>
</gene>
<reference evidence="1 2" key="1">
    <citation type="journal article" date="2006" name="Genome Res.">
        <title>Skewed genomic variability in strains of the toxigenic bacterial pathogen, Clostridium perfringens.</title>
        <authorList>
            <person name="Myers G.S."/>
            <person name="Rasko D.A."/>
            <person name="Cheung J.K."/>
            <person name="Ravel J."/>
            <person name="Seshadri R."/>
            <person name="Deboy R.T."/>
            <person name="Ren Q."/>
            <person name="Varga J."/>
            <person name="Awad M.M."/>
            <person name="Brinkac L.M."/>
            <person name="Daugherty S.C."/>
            <person name="Haft D.H."/>
            <person name="Dodson R.J."/>
            <person name="Madupu R."/>
            <person name="Nelson W.C."/>
            <person name="Rosovitz M.J."/>
            <person name="Sullivan S.A."/>
            <person name="Khouri H."/>
            <person name="Dimitrov G.I."/>
            <person name="Watkins K.L."/>
            <person name="Mulligan S."/>
            <person name="Benton J."/>
            <person name="Radune D."/>
            <person name="Fisher D.J."/>
            <person name="Atkins H.S."/>
            <person name="Hiscox T."/>
            <person name="Jost B.H."/>
            <person name="Billington S.J."/>
            <person name="Songer J.G."/>
            <person name="McClane B.A."/>
            <person name="Titball R.W."/>
            <person name="Rood J.I."/>
            <person name="Melville S.B."/>
            <person name="Paulsen I.T."/>
        </authorList>
    </citation>
    <scope>NUCLEOTIDE SEQUENCE [LARGE SCALE GENOMIC DNA]</scope>
    <source>
        <strain evidence="2">ATCC 13124 / DSM 756 / JCM 1290 / NCIMB 6125 / NCTC 8237 / S 107 / Type A</strain>
    </source>
</reference>
<dbReference type="NCBIfam" id="TIGR02487">
    <property type="entry name" value="NrdD"/>
    <property type="match status" value="1"/>
</dbReference>
<dbReference type="STRING" id="195103.CPF_0922"/>
<dbReference type="EMBL" id="CP000246">
    <property type="protein sequence ID" value="ABG82769.1"/>
    <property type="molecule type" value="Genomic_DNA"/>
</dbReference>
<evidence type="ECO:0000313" key="2">
    <source>
        <dbReference type="Proteomes" id="UP000001823"/>
    </source>
</evidence>
<proteinExistence type="predicted"/>
<dbReference type="GO" id="GO:0006260">
    <property type="term" value="P:DNA replication"/>
    <property type="evidence" value="ECO:0007669"/>
    <property type="project" value="InterPro"/>
</dbReference>
<organism evidence="1 2">
    <name type="scientific">Clostridium perfringens (strain ATCC 13124 / DSM 756 / JCM 1290 / NCIMB 6125 / NCTC 8237 / Type A)</name>
    <dbReference type="NCBI Taxonomy" id="195103"/>
    <lineage>
        <taxon>Bacteria</taxon>
        <taxon>Bacillati</taxon>
        <taxon>Bacillota</taxon>
        <taxon>Clostridia</taxon>
        <taxon>Eubacteriales</taxon>
        <taxon>Clostridiaceae</taxon>
        <taxon>Clostridium</taxon>
    </lineage>
</organism>
<evidence type="ECO:0000313" key="1">
    <source>
        <dbReference type="EMBL" id="ABG82769.1"/>
    </source>
</evidence>
<dbReference type="GO" id="GO:0008998">
    <property type="term" value="F:ribonucleoside-triphosphate reductase (thioredoxin) activity"/>
    <property type="evidence" value="ECO:0007669"/>
    <property type="project" value="UniProtKB-EC"/>
</dbReference>
<dbReference type="PaxDb" id="195103-CPF_0922"/>
<dbReference type="Gene3D" id="3.20.70.20">
    <property type="match status" value="1"/>
</dbReference>
<dbReference type="HOGENOM" id="CLU_002707_0_2_9"/>
<sequence>MYNVSINKRDVKKDVKNMLSSKKIVDDYIKKIDWRVNENSNSPYSFGSLNKHIIAEVSKDYWLNEVYKDKRIIDAYKNGDMHIHDLGGLTLYCCGYSLRNIILMGVQGIPNIPTSSPAKHFDAILNQIANLVTIYQNEIMGAVAFNSFDTLLAPYIKKDNLTYEEVKQNLQNFIFSINSNSRAGAEPAFTNITFDLFPPKDLENDPALIGDKIQEFTYKECQKEMDMLNKAFYELMNEGDYNGRPFSYPIPTYNINSNFDFDNPNNDMLFEMTGKFGYPYFANFVNSDMDQSDVRSMCCRLNLDLRELRKRNGGLFGSGDSTGSIGVVTINLPRLAYKHKNNEKEFFNALKEILIIAKDSLEKKRKWLNDNIINKDMLPAFSTYVGTLKNHFSTIGIVGLNEMCENFNGNNILTEEGMEFSIKVCNFIREELINFQEETGNLYNFEATPAESTCYRLAKKDVEDFEDIIVRGGREYPYYTNSCHMPPNEVKNLKQLFDHQDKLQVLFTGGTVVHIYCDGAISGEKSKHIVNTVCKKYRTPYVSISPLNRYCKEHGYVKERVEECPICGKKLDLYQRITGYLRKVEFFNDGKKSEFKDRNQLSL</sequence>
<dbReference type="NCBIfam" id="NF006126">
    <property type="entry name" value="PRK08270.1"/>
    <property type="match status" value="1"/>
</dbReference>
<accession>A0A0H2YPJ0</accession>
<dbReference type="InterPro" id="IPR012833">
    <property type="entry name" value="NrdD"/>
</dbReference>
<dbReference type="PANTHER" id="PTHR21075:SF0">
    <property type="entry name" value="ANAEROBIC RIBONUCLEOSIDE-TRIPHOSPHATE REDUCTASE"/>
    <property type="match status" value="1"/>
</dbReference>
<dbReference type="PANTHER" id="PTHR21075">
    <property type="entry name" value="ANAEROBIC RIBONUCLEOSIDE-TRIPHOSPHATE REDUCTASE"/>
    <property type="match status" value="1"/>
</dbReference>
<dbReference type="SUPFAM" id="SSF51998">
    <property type="entry name" value="PFL-like glycyl radical enzymes"/>
    <property type="match status" value="1"/>
</dbReference>
<name>A0A0H2YPJ0_CLOP1</name>
<dbReference type="GO" id="GO:0004748">
    <property type="term" value="F:ribonucleoside-diphosphate reductase activity, thioredoxin disulfide as acceptor"/>
    <property type="evidence" value="ECO:0007669"/>
    <property type="project" value="TreeGrafter"/>
</dbReference>
<dbReference type="GeneID" id="93002747"/>
<dbReference type="RefSeq" id="WP_011590443.1">
    <property type="nucleotide sequence ID" value="NC_008261.1"/>
</dbReference>
<dbReference type="EC" id="1.17.4.2" evidence="1"/>
<dbReference type="eggNOG" id="COG1328">
    <property type="taxonomic scope" value="Bacteria"/>
</dbReference>